<evidence type="ECO:0000256" key="1">
    <source>
        <dbReference type="ARBA" id="ARBA00009986"/>
    </source>
</evidence>
<dbReference type="SUPFAM" id="SSF53720">
    <property type="entry name" value="ALDH-like"/>
    <property type="match status" value="1"/>
</dbReference>
<dbReference type="InterPro" id="IPR016162">
    <property type="entry name" value="Ald_DH_N"/>
</dbReference>
<dbReference type="Pfam" id="PF00171">
    <property type="entry name" value="Aldedh"/>
    <property type="match status" value="1"/>
</dbReference>
<dbReference type="Gene3D" id="3.40.309.10">
    <property type="entry name" value="Aldehyde Dehydrogenase, Chain A, domain 2"/>
    <property type="match status" value="1"/>
</dbReference>
<dbReference type="InterPro" id="IPR016161">
    <property type="entry name" value="Ald_DH/histidinol_DH"/>
</dbReference>
<dbReference type="PROSITE" id="PS00070">
    <property type="entry name" value="ALDEHYDE_DEHYDR_CYS"/>
    <property type="match status" value="1"/>
</dbReference>
<dbReference type="InterPro" id="IPR047110">
    <property type="entry name" value="GABD/Sad-like"/>
</dbReference>
<dbReference type="AlphaFoldDB" id="A0A1H7XJ79"/>
<dbReference type="CDD" id="cd07100">
    <property type="entry name" value="ALDH_SSADH1_GabD1"/>
    <property type="match status" value="1"/>
</dbReference>
<proteinExistence type="inferred from homology"/>
<dbReference type="EMBL" id="FOAP01000015">
    <property type="protein sequence ID" value="SEM33830.1"/>
    <property type="molecule type" value="Genomic_DNA"/>
</dbReference>
<evidence type="ECO:0000313" key="5">
    <source>
        <dbReference type="EMBL" id="SEM33830.1"/>
    </source>
</evidence>
<dbReference type="Gene3D" id="3.40.605.10">
    <property type="entry name" value="Aldehyde Dehydrogenase, Chain A, domain 1"/>
    <property type="match status" value="1"/>
</dbReference>
<gene>
    <name evidence="5" type="ORF">SAMN05444354_11544</name>
</gene>
<evidence type="ECO:0000313" key="6">
    <source>
        <dbReference type="Proteomes" id="UP000182719"/>
    </source>
</evidence>
<accession>A0A1H7XJ79</accession>
<comment type="similarity">
    <text evidence="1">Belongs to the aldehyde dehydrogenase family.</text>
</comment>
<keyword evidence="2" id="KW-0521">NADP</keyword>
<evidence type="ECO:0000259" key="4">
    <source>
        <dbReference type="Pfam" id="PF00171"/>
    </source>
</evidence>
<evidence type="ECO:0000256" key="3">
    <source>
        <dbReference type="ARBA" id="ARBA00023002"/>
    </source>
</evidence>
<name>A0A1H7XJ79_STIAU</name>
<dbReference type="GO" id="GO:0004777">
    <property type="term" value="F:succinate-semialdehyde dehydrogenase (NAD+) activity"/>
    <property type="evidence" value="ECO:0007669"/>
    <property type="project" value="TreeGrafter"/>
</dbReference>
<keyword evidence="3" id="KW-0560">Oxidoreductase</keyword>
<dbReference type="InterPro" id="IPR016163">
    <property type="entry name" value="Ald_DH_C"/>
</dbReference>
<dbReference type="PANTHER" id="PTHR43217">
    <property type="entry name" value="SUCCINATE SEMIALDEHYDE DEHYDROGENASE [NAD(P)+] SAD"/>
    <property type="match status" value="1"/>
</dbReference>
<protein>
    <submittedName>
        <fullName evidence="5">Succinate-semialdehyde dehydrogenase / glutarate-semialdehyde dehydrogenase</fullName>
    </submittedName>
</protein>
<evidence type="ECO:0000256" key="2">
    <source>
        <dbReference type="ARBA" id="ARBA00022857"/>
    </source>
</evidence>
<keyword evidence="6" id="KW-1185">Reference proteome</keyword>
<dbReference type="InterPro" id="IPR044148">
    <property type="entry name" value="ALDH_GabD1-like"/>
</dbReference>
<dbReference type="InterPro" id="IPR016160">
    <property type="entry name" value="Ald_DH_CS_CYS"/>
</dbReference>
<dbReference type="PANTHER" id="PTHR43217:SF1">
    <property type="entry name" value="SUCCINATE SEMIALDEHYDE DEHYDROGENASE [NAD(P)+] SAD"/>
    <property type="match status" value="1"/>
</dbReference>
<sequence>MAITTTEPTTGTTLRTFTALTPGELESRLRLAEETFRTYRHTPFADRKRWLARAAELLEAEAATFGRIMTQEMGKPFEAAKAEAQKCAQACRYYVEHGEAYLRDEPIDTGKDRSYVRYEPLGPVLAIMPWNFPFWQVVRFAAPALIAGNVGLLKHAHNVPQCALALEDLFLRAGFPKGAFQNLFIETRDIEGVISDRRVKAVTLTGSEGAGRAVGAQAGKALKKVVLELGGSDPFIVMPSAKLEEAVETAVKARLINNGQSCIAAKRFIVHDAIYPEFERRFVERMARVKVGDPMDPQTEVGPLATEGIRQGLHAQVEKSLAAGAKAPVGGKLPTGAGYYYPPTVLTDVPDEAPAAREELFGPVAVLFRAKDVEHALALANDTPYGLGASVWTKEEAEAQRFIEGIETGMVFVNAMVASDPRLPFGGVKHSGHGREMALHGLREFLNAKTVRVSAGSVPPPTQASANE</sequence>
<reference evidence="6" key="1">
    <citation type="submission" date="2016-10" db="EMBL/GenBank/DDBJ databases">
        <authorList>
            <person name="Varghese N."/>
            <person name="Submissions S."/>
        </authorList>
    </citation>
    <scope>NUCLEOTIDE SEQUENCE [LARGE SCALE GENOMIC DNA]</scope>
    <source>
        <strain evidence="6">DSM 17044</strain>
    </source>
</reference>
<dbReference type="InterPro" id="IPR015590">
    <property type="entry name" value="Aldehyde_DH_dom"/>
</dbReference>
<dbReference type="GO" id="GO:0004030">
    <property type="term" value="F:aldehyde dehydrogenase [NAD(P)+] activity"/>
    <property type="evidence" value="ECO:0007669"/>
    <property type="project" value="InterPro"/>
</dbReference>
<dbReference type="FunFam" id="3.40.309.10:FF:000010">
    <property type="entry name" value="Gamma-aminobutyraldehyde dehydrogenase"/>
    <property type="match status" value="1"/>
</dbReference>
<dbReference type="OrthoDB" id="5288040at2"/>
<dbReference type="FunFam" id="3.40.605.10:FF:000012">
    <property type="entry name" value="NAD-dependent succinate-semialdehyde dehydrogenase"/>
    <property type="match status" value="1"/>
</dbReference>
<dbReference type="RefSeq" id="WP_075009072.1">
    <property type="nucleotide sequence ID" value="NZ_FOAP01000015.1"/>
</dbReference>
<feature type="domain" description="Aldehyde dehydrogenase" evidence="4">
    <location>
        <begin position="3"/>
        <end position="451"/>
    </location>
</feature>
<dbReference type="Proteomes" id="UP000182719">
    <property type="component" value="Unassembled WGS sequence"/>
</dbReference>
<organism evidence="5 6">
    <name type="scientific">Stigmatella aurantiaca</name>
    <dbReference type="NCBI Taxonomy" id="41"/>
    <lineage>
        <taxon>Bacteria</taxon>
        <taxon>Pseudomonadati</taxon>
        <taxon>Myxococcota</taxon>
        <taxon>Myxococcia</taxon>
        <taxon>Myxococcales</taxon>
        <taxon>Cystobacterineae</taxon>
        <taxon>Archangiaceae</taxon>
        <taxon>Stigmatella</taxon>
    </lineage>
</organism>